<comment type="caution">
    <text evidence="1">The sequence shown here is derived from an EMBL/GenBank/DDBJ whole genome shotgun (WGS) entry which is preliminary data.</text>
</comment>
<evidence type="ECO:0000313" key="1">
    <source>
        <dbReference type="EMBL" id="MRY57131.1"/>
    </source>
</evidence>
<keyword evidence="1" id="KW-0067">ATP-binding</keyword>
<reference evidence="1 2" key="1">
    <citation type="journal article" date="2019" name="Nat. Med.">
        <title>A library of human gut bacterial isolates paired with longitudinal multiomics data enables mechanistic microbiome research.</title>
        <authorList>
            <person name="Poyet M."/>
            <person name="Groussin M."/>
            <person name="Gibbons S.M."/>
            <person name="Avila-Pacheco J."/>
            <person name="Jiang X."/>
            <person name="Kearney S.M."/>
            <person name="Perrotta A.R."/>
            <person name="Berdy B."/>
            <person name="Zhao S."/>
            <person name="Lieberman T.D."/>
            <person name="Swanson P.K."/>
            <person name="Smith M."/>
            <person name="Roesemann S."/>
            <person name="Alexander J.E."/>
            <person name="Rich S.A."/>
            <person name="Livny J."/>
            <person name="Vlamakis H."/>
            <person name="Clish C."/>
            <person name="Bullock K."/>
            <person name="Deik A."/>
            <person name="Scott J."/>
            <person name="Pierce K.A."/>
            <person name="Xavier R.J."/>
            <person name="Alm E.J."/>
        </authorList>
    </citation>
    <scope>NUCLEOTIDE SEQUENCE [LARGE SCALE GENOMIC DNA]</scope>
    <source>
        <strain evidence="1 2">BIOML-A41</strain>
    </source>
</reference>
<organism evidence="1 2">
    <name type="scientific">Parabacteroides distasonis</name>
    <dbReference type="NCBI Taxonomy" id="823"/>
    <lineage>
        <taxon>Bacteria</taxon>
        <taxon>Pseudomonadati</taxon>
        <taxon>Bacteroidota</taxon>
        <taxon>Bacteroidia</taxon>
        <taxon>Bacteroidales</taxon>
        <taxon>Tannerellaceae</taxon>
        <taxon>Parabacteroides</taxon>
    </lineage>
</organism>
<dbReference type="SUPFAM" id="SSF55874">
    <property type="entry name" value="ATPase domain of HSP90 chaperone/DNA topoisomerase II/histidine kinase"/>
    <property type="match status" value="1"/>
</dbReference>
<evidence type="ECO:0000313" key="2">
    <source>
        <dbReference type="Proteomes" id="UP000463337"/>
    </source>
</evidence>
<keyword evidence="1" id="KW-0547">Nucleotide-binding</keyword>
<dbReference type="GO" id="GO:0005524">
    <property type="term" value="F:ATP binding"/>
    <property type="evidence" value="ECO:0007669"/>
    <property type="project" value="UniProtKB-KW"/>
</dbReference>
<dbReference type="Proteomes" id="UP000463337">
    <property type="component" value="Unassembled WGS sequence"/>
</dbReference>
<dbReference type="InterPro" id="IPR036890">
    <property type="entry name" value="HATPase_C_sf"/>
</dbReference>
<protein>
    <submittedName>
        <fullName evidence="1">ATP-binding protein</fullName>
    </submittedName>
</protein>
<gene>
    <name evidence="1" type="ORF">GKD59_04220</name>
</gene>
<name>A0A395YWM4_PARDI</name>
<accession>A0A395YWM4</accession>
<dbReference type="EMBL" id="WKLT01000003">
    <property type="protein sequence ID" value="MRY57131.1"/>
    <property type="molecule type" value="Genomic_DNA"/>
</dbReference>
<sequence length="234" mass="27093">MHVVTIACLIEFLVNVEEHTIRISNESIEKLFFEDLKFREYWNYSKDHVDSESDNIFNLWRIVENQKDAYAIEVEQYFKKNFFRGKDLSIISLSIVEAFYNVFDHADANGNAFSFIKYEGQDEVLRVAICDFGKGISKSVRNFDSTIISDSDALKKSIEVDFTVGSKVHNKGKGLDNILSCADAVRIICNTARLLKKHEVKIDNIDFDFNGTLIYFELYLGNLEEEEILDEFDF</sequence>
<proteinExistence type="predicted"/>
<dbReference type="AlphaFoldDB" id="A0A395YWM4"/>